<feature type="coiled-coil region" evidence="1">
    <location>
        <begin position="130"/>
        <end position="199"/>
    </location>
</feature>
<gene>
    <name evidence="3" type="ORF">SAMN05192566_2663</name>
</gene>
<accession>A0A1G9F9Y2</accession>
<dbReference type="AlphaFoldDB" id="A0A1G9F9Y2"/>
<dbReference type="RefSeq" id="WP_091473112.1">
    <property type="nucleotide sequence ID" value="NZ_FNFX01000006.1"/>
</dbReference>
<evidence type="ECO:0000313" key="3">
    <source>
        <dbReference type="EMBL" id="SDK85161.1"/>
    </source>
</evidence>
<proteinExistence type="predicted"/>
<dbReference type="STRING" id="492660.SAMN05192566_2663"/>
<evidence type="ECO:0000313" key="4">
    <source>
        <dbReference type="Proteomes" id="UP000198629"/>
    </source>
</evidence>
<dbReference type="OrthoDB" id="9178680at2"/>
<protein>
    <submittedName>
        <fullName evidence="3">Replication region DNA-binding N-term</fullName>
    </submittedName>
</protein>
<dbReference type="EMBL" id="FNFX01000006">
    <property type="protein sequence ID" value="SDK85161.1"/>
    <property type="molecule type" value="Genomic_DNA"/>
</dbReference>
<organism evidence="3 4">
    <name type="scientific">Methylophilus rhizosphaerae</name>
    <dbReference type="NCBI Taxonomy" id="492660"/>
    <lineage>
        <taxon>Bacteria</taxon>
        <taxon>Pseudomonadati</taxon>
        <taxon>Pseudomonadota</taxon>
        <taxon>Betaproteobacteria</taxon>
        <taxon>Nitrosomonadales</taxon>
        <taxon>Methylophilaceae</taxon>
        <taxon>Methylophilus</taxon>
    </lineage>
</organism>
<dbReference type="Pfam" id="PF11740">
    <property type="entry name" value="KfrA_N"/>
    <property type="match status" value="1"/>
</dbReference>
<dbReference type="GO" id="GO:0003677">
    <property type="term" value="F:DNA binding"/>
    <property type="evidence" value="ECO:0007669"/>
    <property type="project" value="UniProtKB-KW"/>
</dbReference>
<evidence type="ECO:0000259" key="2">
    <source>
        <dbReference type="Pfam" id="PF11740"/>
    </source>
</evidence>
<evidence type="ECO:0000256" key="1">
    <source>
        <dbReference type="SAM" id="Coils"/>
    </source>
</evidence>
<dbReference type="Proteomes" id="UP000198629">
    <property type="component" value="Unassembled WGS sequence"/>
</dbReference>
<keyword evidence="1" id="KW-0175">Coiled coil</keyword>
<sequence>MAFTHTNEAKLAQDVESLRIQFPQTKDLYREVCRLMFFRYGMQPTANKLYQLVRKGTMSTPSQAVNSFWAELRSKNRVDIEHAGLPDSLREFAGEALGALWKSALEAARQTYKEKHTAINGLESSNRLELESYKAQVKKLEALNTEQHQELAAIKKQLQENEKRLLIDSQLSVTQKESVKTLQNEKTALEATLKSVNNEFIAEINKLHAALKLSDDRFRKLEAKSFAELDRERQRAIKLELEIAELKKSLLKEHTVTKTQTMKNQKLVNELRENIGLIKGQLKESQRQQLVASNKLKQIERKKPLLK</sequence>
<keyword evidence="3" id="KW-0238">DNA-binding</keyword>
<name>A0A1G9F9Y2_9PROT</name>
<feature type="domain" description="KfrA N-terminal DNA-binding" evidence="2">
    <location>
        <begin position="33"/>
        <end position="142"/>
    </location>
</feature>
<dbReference type="InterPro" id="IPR021104">
    <property type="entry name" value="KfrA_DNA-bd_N"/>
</dbReference>
<feature type="coiled-coil region" evidence="1">
    <location>
        <begin position="229"/>
        <end position="302"/>
    </location>
</feature>
<keyword evidence="4" id="KW-1185">Reference proteome</keyword>
<reference evidence="4" key="1">
    <citation type="submission" date="2016-10" db="EMBL/GenBank/DDBJ databases">
        <authorList>
            <person name="Varghese N."/>
            <person name="Submissions S."/>
        </authorList>
    </citation>
    <scope>NUCLEOTIDE SEQUENCE [LARGE SCALE GENOMIC DNA]</scope>
    <source>
        <strain evidence="4">CBMB127</strain>
    </source>
</reference>